<dbReference type="EMBL" id="FQYP01000006">
    <property type="protein sequence ID" value="SHJ23737.1"/>
    <property type="molecule type" value="Genomic_DNA"/>
</dbReference>
<organism evidence="3 4">
    <name type="scientific">Aquimarina spongiae</name>
    <dbReference type="NCBI Taxonomy" id="570521"/>
    <lineage>
        <taxon>Bacteria</taxon>
        <taxon>Pseudomonadati</taxon>
        <taxon>Bacteroidota</taxon>
        <taxon>Flavobacteriia</taxon>
        <taxon>Flavobacteriales</taxon>
        <taxon>Flavobacteriaceae</taxon>
        <taxon>Aquimarina</taxon>
    </lineage>
</organism>
<protein>
    <submittedName>
        <fullName evidence="3">Rhodanese-related sulfurtransferase</fullName>
    </submittedName>
</protein>
<dbReference type="PANTHER" id="PTHR43031:SF1">
    <property type="entry name" value="PYRIDINE NUCLEOTIDE-DISULPHIDE OXIDOREDUCTASE"/>
    <property type="match status" value="1"/>
</dbReference>
<reference evidence="4" key="1">
    <citation type="submission" date="2016-11" db="EMBL/GenBank/DDBJ databases">
        <authorList>
            <person name="Varghese N."/>
            <person name="Submissions S."/>
        </authorList>
    </citation>
    <scope>NUCLEOTIDE SEQUENCE [LARGE SCALE GENOMIC DNA]</scope>
    <source>
        <strain evidence="4">DSM 22623</strain>
    </source>
</reference>
<dbReference type="InterPro" id="IPR001763">
    <property type="entry name" value="Rhodanese-like_dom"/>
</dbReference>
<keyword evidence="3" id="KW-0808">Transferase</keyword>
<evidence type="ECO:0000313" key="3">
    <source>
        <dbReference type="EMBL" id="SHJ23737.1"/>
    </source>
</evidence>
<dbReference type="InterPro" id="IPR050229">
    <property type="entry name" value="GlpE_sulfurtransferase"/>
</dbReference>
<dbReference type="RefSeq" id="WP_073317527.1">
    <property type="nucleotide sequence ID" value="NZ_FQYP01000006.1"/>
</dbReference>
<gene>
    <name evidence="3" type="ORF">SAMN04488508_106377</name>
</gene>
<dbReference type="CDD" id="cd00158">
    <property type="entry name" value="RHOD"/>
    <property type="match status" value="1"/>
</dbReference>
<dbReference type="InterPro" id="IPR036873">
    <property type="entry name" value="Rhodanese-like_dom_sf"/>
</dbReference>
<dbReference type="Gene3D" id="3.40.250.10">
    <property type="entry name" value="Rhodanese-like domain"/>
    <property type="match status" value="1"/>
</dbReference>
<proteinExistence type="predicted"/>
<dbReference type="OrthoDB" id="9808735at2"/>
<evidence type="ECO:0000313" key="4">
    <source>
        <dbReference type="Proteomes" id="UP000184432"/>
    </source>
</evidence>
<keyword evidence="4" id="KW-1185">Reference proteome</keyword>
<dbReference type="Proteomes" id="UP000184432">
    <property type="component" value="Unassembled WGS sequence"/>
</dbReference>
<evidence type="ECO:0000256" key="1">
    <source>
        <dbReference type="SAM" id="SignalP"/>
    </source>
</evidence>
<dbReference type="AlphaFoldDB" id="A0A1M6HNF7"/>
<feature type="signal peptide" evidence="1">
    <location>
        <begin position="1"/>
        <end position="18"/>
    </location>
</feature>
<feature type="chain" id="PRO_5009918154" evidence="1">
    <location>
        <begin position="19"/>
        <end position="132"/>
    </location>
</feature>
<feature type="domain" description="Rhodanese" evidence="2">
    <location>
        <begin position="42"/>
        <end position="132"/>
    </location>
</feature>
<dbReference type="SMART" id="SM00450">
    <property type="entry name" value="RHOD"/>
    <property type="match status" value="1"/>
</dbReference>
<name>A0A1M6HNF7_9FLAO</name>
<dbReference type="STRING" id="570521.SAMN04488508_106377"/>
<accession>A0A1M6HNF7</accession>
<dbReference type="Pfam" id="PF00581">
    <property type="entry name" value="Rhodanese"/>
    <property type="match status" value="1"/>
</dbReference>
<dbReference type="PROSITE" id="PS50206">
    <property type="entry name" value="RHODANESE_3"/>
    <property type="match status" value="1"/>
</dbReference>
<dbReference type="SUPFAM" id="SSF52821">
    <property type="entry name" value="Rhodanese/Cell cycle control phosphatase"/>
    <property type="match status" value="1"/>
</dbReference>
<sequence>MKFRILTLALIFTLPLVGCNNSSDDGTTVELITVEEMDSLLKLGEVKLIDVRTPQEFAQGHIESAINIDFRNENFEELIAKVDKTKPVAVYCGKGGRSGKCSSFMKKAGFTKIYDLDGGITEWKFNGKKVVK</sequence>
<dbReference type="GO" id="GO:0016740">
    <property type="term" value="F:transferase activity"/>
    <property type="evidence" value="ECO:0007669"/>
    <property type="project" value="UniProtKB-KW"/>
</dbReference>
<keyword evidence="1" id="KW-0732">Signal</keyword>
<dbReference type="PANTHER" id="PTHR43031">
    <property type="entry name" value="FAD-DEPENDENT OXIDOREDUCTASE"/>
    <property type="match status" value="1"/>
</dbReference>
<evidence type="ECO:0000259" key="2">
    <source>
        <dbReference type="PROSITE" id="PS50206"/>
    </source>
</evidence>